<sequence>MASLMPATKSPHALHSRSTNKPEATSEHLAFYRLLLSAMEGSQTSMYGDNAPCLLRSTLSLLFGKTYSQWIFAFTNVQRKALGFFFLLLLLLLLPPAARNDRPCRYLATPINGSWVKSTSKQLGAQWLQRVMARRVDNLRFRLIAGQNYSSSTLPRSALHASRPSRRTSAVEACDTVVDEGYLHQ</sequence>
<dbReference type="RefSeq" id="XP_062784349.1">
    <property type="nucleotide sequence ID" value="XM_062928298.1"/>
</dbReference>
<keyword evidence="2" id="KW-0812">Transmembrane</keyword>
<keyword evidence="2" id="KW-0472">Membrane</keyword>
<evidence type="ECO:0000313" key="3">
    <source>
        <dbReference type="EMBL" id="WQF87128.1"/>
    </source>
</evidence>
<evidence type="ECO:0000313" key="4">
    <source>
        <dbReference type="Proteomes" id="UP001322277"/>
    </source>
</evidence>
<keyword evidence="4" id="KW-1185">Reference proteome</keyword>
<evidence type="ECO:0000256" key="1">
    <source>
        <dbReference type="SAM" id="MobiDB-lite"/>
    </source>
</evidence>
<proteinExistence type="predicted"/>
<gene>
    <name evidence="3" type="ORF">CDEST_12142</name>
</gene>
<dbReference type="AlphaFoldDB" id="A0AAX4IVK5"/>
<feature type="region of interest" description="Disordered" evidence="1">
    <location>
        <begin position="1"/>
        <end position="22"/>
    </location>
</feature>
<evidence type="ECO:0000256" key="2">
    <source>
        <dbReference type="SAM" id="Phobius"/>
    </source>
</evidence>
<keyword evidence="2" id="KW-1133">Transmembrane helix</keyword>
<dbReference type="EMBL" id="CP137312">
    <property type="protein sequence ID" value="WQF87128.1"/>
    <property type="molecule type" value="Genomic_DNA"/>
</dbReference>
<dbReference type="GeneID" id="87948642"/>
<dbReference type="KEGG" id="cdet:87948642"/>
<dbReference type="Proteomes" id="UP001322277">
    <property type="component" value="Chromosome 8"/>
</dbReference>
<name>A0AAX4IVK5_9PEZI</name>
<protein>
    <submittedName>
        <fullName evidence="3">Uncharacterized protein</fullName>
    </submittedName>
</protein>
<accession>A0AAX4IVK5</accession>
<reference evidence="4" key="1">
    <citation type="journal article" date="2023" name="bioRxiv">
        <title>Complete genome of the Medicago anthracnose fungus, Colletotrichum destructivum, reveals a mini-chromosome-like region within a core chromosome.</title>
        <authorList>
            <person name="Lapalu N."/>
            <person name="Simon A."/>
            <person name="Lu A."/>
            <person name="Plaumann P.-L."/>
            <person name="Amselem J."/>
            <person name="Pigne S."/>
            <person name="Auger A."/>
            <person name="Koch C."/>
            <person name="Dallery J.-F."/>
            <person name="O'Connell R.J."/>
        </authorList>
    </citation>
    <scope>NUCLEOTIDE SEQUENCE [LARGE SCALE GENOMIC DNA]</scope>
    <source>
        <strain evidence="4">CBS 520.97</strain>
    </source>
</reference>
<organism evidence="3 4">
    <name type="scientific">Colletotrichum destructivum</name>
    <dbReference type="NCBI Taxonomy" id="34406"/>
    <lineage>
        <taxon>Eukaryota</taxon>
        <taxon>Fungi</taxon>
        <taxon>Dikarya</taxon>
        <taxon>Ascomycota</taxon>
        <taxon>Pezizomycotina</taxon>
        <taxon>Sordariomycetes</taxon>
        <taxon>Hypocreomycetidae</taxon>
        <taxon>Glomerellales</taxon>
        <taxon>Glomerellaceae</taxon>
        <taxon>Colletotrichum</taxon>
        <taxon>Colletotrichum destructivum species complex</taxon>
    </lineage>
</organism>
<feature type="transmembrane region" description="Helical" evidence="2">
    <location>
        <begin position="81"/>
        <end position="98"/>
    </location>
</feature>